<evidence type="ECO:0000313" key="6">
    <source>
        <dbReference type="Proteomes" id="UP001194580"/>
    </source>
</evidence>
<dbReference type="PROSITE" id="PS50004">
    <property type="entry name" value="C2"/>
    <property type="match status" value="1"/>
</dbReference>
<feature type="chain" id="PRO_5041965519" description="C2 domain-containing protein" evidence="3">
    <location>
        <begin position="21"/>
        <end position="218"/>
    </location>
</feature>
<dbReference type="GO" id="GO:0005509">
    <property type="term" value="F:calcium ion binding"/>
    <property type="evidence" value="ECO:0007669"/>
    <property type="project" value="TreeGrafter"/>
</dbReference>
<proteinExistence type="predicted"/>
<keyword evidence="6" id="KW-1185">Reference proteome</keyword>
<comment type="caution">
    <text evidence="5">The sequence shown here is derived from an EMBL/GenBank/DDBJ whole genome shotgun (WGS) entry which is preliminary data.</text>
</comment>
<gene>
    <name evidence="5" type="ORF">BGZ95_002355</name>
</gene>
<sequence>MKFLTVATALILAPIAYVSAESCMDLDSPASSADPSIAASSNKGNLYVKLNSANNLRDKDTFGKSDPFVEMWLDKSYKARTKDVKSNLNPVYNQTFCFYVRPGQSTLYVRAVDRDTFSNDKIGQASVPLANVFRTGREGPQNYNLPKWFGMRSDGSVPTRKAGNGARENERAVHLICDDFDECQLASTLGATYIFKYPLQGIDKVYITCCSLYLGQLC</sequence>
<accession>A0AAD4HC82</accession>
<keyword evidence="2" id="KW-0106">Calcium</keyword>
<dbReference type="Pfam" id="PF00168">
    <property type="entry name" value="C2"/>
    <property type="match status" value="1"/>
</dbReference>
<evidence type="ECO:0000313" key="5">
    <source>
        <dbReference type="EMBL" id="KAG0281547.1"/>
    </source>
</evidence>
<dbReference type="Gene3D" id="2.60.40.150">
    <property type="entry name" value="C2 domain"/>
    <property type="match status" value="1"/>
</dbReference>
<dbReference type="InterPro" id="IPR035892">
    <property type="entry name" value="C2_domain_sf"/>
</dbReference>
<dbReference type="GO" id="GO:0016020">
    <property type="term" value="C:membrane"/>
    <property type="evidence" value="ECO:0007669"/>
    <property type="project" value="TreeGrafter"/>
</dbReference>
<dbReference type="PANTHER" id="PTHR45911">
    <property type="entry name" value="C2 DOMAIN-CONTAINING PROTEIN"/>
    <property type="match status" value="1"/>
</dbReference>
<evidence type="ECO:0000256" key="3">
    <source>
        <dbReference type="SAM" id="SignalP"/>
    </source>
</evidence>
<dbReference type="SMART" id="SM00239">
    <property type="entry name" value="C2"/>
    <property type="match status" value="1"/>
</dbReference>
<evidence type="ECO:0000256" key="2">
    <source>
        <dbReference type="ARBA" id="ARBA00022837"/>
    </source>
</evidence>
<dbReference type="CDD" id="cd00030">
    <property type="entry name" value="C2"/>
    <property type="match status" value="1"/>
</dbReference>
<feature type="signal peptide" evidence="3">
    <location>
        <begin position="1"/>
        <end position="20"/>
    </location>
</feature>
<evidence type="ECO:0000259" key="4">
    <source>
        <dbReference type="PROSITE" id="PS50004"/>
    </source>
</evidence>
<organism evidence="5 6">
    <name type="scientific">Linnemannia exigua</name>
    <dbReference type="NCBI Taxonomy" id="604196"/>
    <lineage>
        <taxon>Eukaryota</taxon>
        <taxon>Fungi</taxon>
        <taxon>Fungi incertae sedis</taxon>
        <taxon>Mucoromycota</taxon>
        <taxon>Mortierellomycotina</taxon>
        <taxon>Mortierellomycetes</taxon>
        <taxon>Mortierellales</taxon>
        <taxon>Mortierellaceae</taxon>
        <taxon>Linnemannia</taxon>
    </lineage>
</organism>
<reference evidence="5" key="1">
    <citation type="journal article" date="2020" name="Fungal Divers.">
        <title>Resolving the Mortierellaceae phylogeny through synthesis of multi-gene phylogenetics and phylogenomics.</title>
        <authorList>
            <person name="Vandepol N."/>
            <person name="Liber J."/>
            <person name="Desiro A."/>
            <person name="Na H."/>
            <person name="Kennedy M."/>
            <person name="Barry K."/>
            <person name="Grigoriev I.V."/>
            <person name="Miller A.N."/>
            <person name="O'Donnell K."/>
            <person name="Stajich J.E."/>
            <person name="Bonito G."/>
        </authorList>
    </citation>
    <scope>NUCLEOTIDE SEQUENCE</scope>
    <source>
        <strain evidence="5">NRRL 28262</strain>
    </source>
</reference>
<dbReference type="InterPro" id="IPR000008">
    <property type="entry name" value="C2_dom"/>
</dbReference>
<protein>
    <recommendedName>
        <fullName evidence="4">C2 domain-containing protein</fullName>
    </recommendedName>
</protein>
<feature type="domain" description="C2" evidence="4">
    <location>
        <begin position="25"/>
        <end position="143"/>
    </location>
</feature>
<dbReference type="Proteomes" id="UP001194580">
    <property type="component" value="Unassembled WGS sequence"/>
</dbReference>
<dbReference type="PANTHER" id="PTHR45911:SF4">
    <property type="entry name" value="MULTIPLE C2 AND TRANSMEMBRANE DOMAIN-CONTAINING PROTEIN"/>
    <property type="match status" value="1"/>
</dbReference>
<evidence type="ECO:0000256" key="1">
    <source>
        <dbReference type="ARBA" id="ARBA00022723"/>
    </source>
</evidence>
<keyword evidence="3" id="KW-0732">Signal</keyword>
<name>A0AAD4HC82_9FUNG</name>
<dbReference type="EMBL" id="JAAAIL010000015">
    <property type="protein sequence ID" value="KAG0281547.1"/>
    <property type="molecule type" value="Genomic_DNA"/>
</dbReference>
<dbReference type="AlphaFoldDB" id="A0AAD4HC82"/>
<keyword evidence="1" id="KW-0479">Metal-binding</keyword>
<dbReference type="SUPFAM" id="SSF49562">
    <property type="entry name" value="C2 domain (Calcium/lipid-binding domain, CaLB)"/>
    <property type="match status" value="1"/>
</dbReference>